<evidence type="ECO:0000256" key="1">
    <source>
        <dbReference type="SAM" id="Phobius"/>
    </source>
</evidence>
<keyword evidence="1" id="KW-0472">Membrane</keyword>
<evidence type="ECO:0000313" key="2">
    <source>
        <dbReference type="EMBL" id="GAA1663846.1"/>
    </source>
</evidence>
<evidence type="ECO:0000313" key="3">
    <source>
        <dbReference type="Proteomes" id="UP001500618"/>
    </source>
</evidence>
<name>A0ABN2G1Y9_9ACTN</name>
<accession>A0ABN2G1Y9</accession>
<reference evidence="2 3" key="1">
    <citation type="journal article" date="2019" name="Int. J. Syst. Evol. Microbiol.">
        <title>The Global Catalogue of Microorganisms (GCM) 10K type strain sequencing project: providing services to taxonomists for standard genome sequencing and annotation.</title>
        <authorList>
            <consortium name="The Broad Institute Genomics Platform"/>
            <consortium name="The Broad Institute Genome Sequencing Center for Infectious Disease"/>
            <person name="Wu L."/>
            <person name="Ma J."/>
        </authorList>
    </citation>
    <scope>NUCLEOTIDE SEQUENCE [LARGE SCALE GENOMIC DNA]</scope>
    <source>
        <strain evidence="2 3">JCM 14718</strain>
    </source>
</reference>
<organism evidence="2 3">
    <name type="scientific">Fodinicola feengrottensis</name>
    <dbReference type="NCBI Taxonomy" id="435914"/>
    <lineage>
        <taxon>Bacteria</taxon>
        <taxon>Bacillati</taxon>
        <taxon>Actinomycetota</taxon>
        <taxon>Actinomycetes</taxon>
        <taxon>Mycobacteriales</taxon>
        <taxon>Fodinicola</taxon>
    </lineage>
</organism>
<protein>
    <submittedName>
        <fullName evidence="2">Uncharacterized protein</fullName>
    </submittedName>
</protein>
<feature type="transmembrane region" description="Helical" evidence="1">
    <location>
        <begin position="6"/>
        <end position="30"/>
    </location>
</feature>
<proteinExistence type="predicted"/>
<keyword evidence="1" id="KW-0812">Transmembrane</keyword>
<gene>
    <name evidence="2" type="ORF">GCM10009765_11630</name>
</gene>
<dbReference type="Proteomes" id="UP001500618">
    <property type="component" value="Unassembled WGS sequence"/>
</dbReference>
<sequence>MANDFDWLSVLAAIAILALLFLCPVAVIWWDQRKLRLADRADPNQSG</sequence>
<dbReference type="EMBL" id="BAAANY010000004">
    <property type="protein sequence ID" value="GAA1663846.1"/>
    <property type="molecule type" value="Genomic_DNA"/>
</dbReference>
<comment type="caution">
    <text evidence="2">The sequence shown here is derived from an EMBL/GenBank/DDBJ whole genome shotgun (WGS) entry which is preliminary data.</text>
</comment>
<dbReference type="RefSeq" id="WP_163573718.1">
    <property type="nucleotide sequence ID" value="NZ_BAAANY010000004.1"/>
</dbReference>
<keyword evidence="1" id="KW-1133">Transmembrane helix</keyword>
<keyword evidence="3" id="KW-1185">Reference proteome</keyword>